<protein>
    <submittedName>
        <fullName evidence="1">Uncharacterized protein</fullName>
    </submittedName>
</protein>
<sequence>MSDLTGKLPKNTYKDLLQVSNSNSGIDTTKRAVEDGEGTASPLELSDTAVNVSSGFELGGTAVQAGLADIGALANTDSNIIVGNGSNWIVESGATARTSLGAAALGANSDITSLTGLTTPLTVAQGGAGAATFTDGGVLLGSGTGAFTAMAVLADGEFIVGDGTTDPVAESGVTVQASLGLSYASQTEQETGTATDKVVAPGTQHNHDSAAKLWLSVLWTTGTPDKIDSYNISSITDTAQGRLTITYDTDFSAEPGYAVVAMAENASGSTGLICSHESAQPVVGATIIDINAADGTTLTDPVTLHVVGFGDQ</sequence>
<comment type="caution">
    <text evidence="1">The sequence shown here is derived from an EMBL/GenBank/DDBJ whole genome shotgun (WGS) entry which is preliminary data.</text>
</comment>
<organism evidence="1">
    <name type="scientific">marine sediment metagenome</name>
    <dbReference type="NCBI Taxonomy" id="412755"/>
    <lineage>
        <taxon>unclassified sequences</taxon>
        <taxon>metagenomes</taxon>
        <taxon>ecological metagenomes</taxon>
    </lineage>
</organism>
<accession>A0A0F9PRK1</accession>
<name>A0A0F9PRK1_9ZZZZ</name>
<dbReference type="AlphaFoldDB" id="A0A0F9PRK1"/>
<proteinExistence type="predicted"/>
<reference evidence="1" key="1">
    <citation type="journal article" date="2015" name="Nature">
        <title>Complex archaea that bridge the gap between prokaryotes and eukaryotes.</title>
        <authorList>
            <person name="Spang A."/>
            <person name="Saw J.H."/>
            <person name="Jorgensen S.L."/>
            <person name="Zaremba-Niedzwiedzka K."/>
            <person name="Martijn J."/>
            <person name="Lind A.E."/>
            <person name="van Eijk R."/>
            <person name="Schleper C."/>
            <person name="Guy L."/>
            <person name="Ettema T.J."/>
        </authorList>
    </citation>
    <scope>NUCLEOTIDE SEQUENCE</scope>
</reference>
<gene>
    <name evidence="1" type="ORF">LCGC14_1104560</name>
</gene>
<evidence type="ECO:0000313" key="1">
    <source>
        <dbReference type="EMBL" id="KKN03741.1"/>
    </source>
</evidence>
<dbReference type="EMBL" id="LAZR01005001">
    <property type="protein sequence ID" value="KKN03741.1"/>
    <property type="molecule type" value="Genomic_DNA"/>
</dbReference>